<dbReference type="Pfam" id="PF22740">
    <property type="entry name" value="PapZ_C"/>
    <property type="match status" value="1"/>
</dbReference>
<organism evidence="7 8">
    <name type="scientific">Roseospirillum parvum</name>
    <dbReference type="NCBI Taxonomy" id="83401"/>
    <lineage>
        <taxon>Bacteria</taxon>
        <taxon>Pseudomonadati</taxon>
        <taxon>Pseudomonadota</taxon>
        <taxon>Alphaproteobacteria</taxon>
        <taxon>Rhodospirillales</taxon>
        <taxon>Rhodospirillaceae</taxon>
        <taxon>Roseospirillum</taxon>
    </lineage>
</organism>
<evidence type="ECO:0000256" key="1">
    <source>
        <dbReference type="ARBA" id="ARBA00022741"/>
    </source>
</evidence>
<dbReference type="InterPro" id="IPR005337">
    <property type="entry name" value="RapZ-like"/>
</dbReference>
<dbReference type="GO" id="GO:0005525">
    <property type="term" value="F:GTP binding"/>
    <property type="evidence" value="ECO:0007669"/>
    <property type="project" value="UniProtKB-UniRule"/>
</dbReference>
<dbReference type="EMBL" id="FNCV01000004">
    <property type="protein sequence ID" value="SDH14016.1"/>
    <property type="molecule type" value="Genomic_DNA"/>
</dbReference>
<feature type="domain" description="RapZ-like N-terminal" evidence="5">
    <location>
        <begin position="15"/>
        <end position="166"/>
    </location>
</feature>
<keyword evidence="1 4" id="KW-0547">Nucleotide-binding</keyword>
<keyword evidence="2 4" id="KW-0067">ATP-binding</keyword>
<feature type="domain" description="RapZ C-terminal" evidence="6">
    <location>
        <begin position="175"/>
        <end position="292"/>
    </location>
</feature>
<dbReference type="InterPro" id="IPR027417">
    <property type="entry name" value="P-loop_NTPase"/>
</dbReference>
<keyword evidence="8" id="KW-1185">Reference proteome</keyword>
<dbReference type="InterPro" id="IPR053930">
    <property type="entry name" value="RapZ-like_N"/>
</dbReference>
<dbReference type="Pfam" id="PF03668">
    <property type="entry name" value="RapZ-like_N"/>
    <property type="match status" value="1"/>
</dbReference>
<dbReference type="RefSeq" id="WP_092618204.1">
    <property type="nucleotide sequence ID" value="NZ_FNCV01000004.1"/>
</dbReference>
<dbReference type="PANTHER" id="PTHR30448:SF0">
    <property type="entry name" value="RNASE ADAPTER PROTEIN RAPZ"/>
    <property type="match status" value="1"/>
</dbReference>
<evidence type="ECO:0000259" key="6">
    <source>
        <dbReference type="Pfam" id="PF22740"/>
    </source>
</evidence>
<dbReference type="GO" id="GO:0005524">
    <property type="term" value="F:ATP binding"/>
    <property type="evidence" value="ECO:0007669"/>
    <property type="project" value="UniProtKB-UniRule"/>
</dbReference>
<evidence type="ECO:0000259" key="5">
    <source>
        <dbReference type="Pfam" id="PF03668"/>
    </source>
</evidence>
<gene>
    <name evidence="7" type="ORF">SAMN05421742_104271</name>
</gene>
<comment type="caution">
    <text evidence="4">Lacks conserved residue(s) required for the propagation of feature annotation.</text>
</comment>
<name>A0A1G7ZZF9_9PROT</name>
<dbReference type="OrthoDB" id="9784461at2"/>
<protein>
    <submittedName>
        <fullName evidence="7">UPF0042 nucleotide-binding protein</fullName>
    </submittedName>
</protein>
<feature type="binding site" evidence="4">
    <location>
        <begin position="68"/>
        <end position="71"/>
    </location>
    <ligand>
        <name>GTP</name>
        <dbReference type="ChEBI" id="CHEBI:37565"/>
    </ligand>
</feature>
<evidence type="ECO:0000313" key="7">
    <source>
        <dbReference type="EMBL" id="SDH14016.1"/>
    </source>
</evidence>
<sequence length="295" mass="32087">MSDSPPTEDTAARRVVMLTGLSGAGMTSSLKALEDLGFECVDNLPLSLLGGLIVAEGGLHRPLAVGVDVRTRGFDVALVLNSLAALATSPELDLDLLFLDCDDAELARRFTETRRRHPLAAGRPLADGIKLERQLMAPLKERADVVFDTSDLPPGELKRMLESRFGRGPEGRMTTFVTSFGFKVGPPREADLVFDVRFLNNPHYDPALKPLTGHDPAVGAFVAADPDFAPFLERLVGFVEPLLPRYRAEGKSYLTIAVGCTGGRHRSVFVAETLGRRLAEAGHDIRLRHRDLPTP</sequence>
<evidence type="ECO:0000256" key="4">
    <source>
        <dbReference type="HAMAP-Rule" id="MF_00636"/>
    </source>
</evidence>
<dbReference type="NCBIfam" id="NF003828">
    <property type="entry name" value="PRK05416.1"/>
    <property type="match status" value="1"/>
</dbReference>
<reference evidence="8" key="1">
    <citation type="submission" date="2016-10" db="EMBL/GenBank/DDBJ databases">
        <authorList>
            <person name="Varghese N."/>
            <person name="Submissions S."/>
        </authorList>
    </citation>
    <scope>NUCLEOTIDE SEQUENCE [LARGE SCALE GENOMIC DNA]</scope>
    <source>
        <strain evidence="8">930I</strain>
    </source>
</reference>
<dbReference type="AlphaFoldDB" id="A0A1G7ZZF9"/>
<keyword evidence="3 4" id="KW-0342">GTP-binding</keyword>
<dbReference type="Proteomes" id="UP000217076">
    <property type="component" value="Unassembled WGS sequence"/>
</dbReference>
<dbReference type="PANTHER" id="PTHR30448">
    <property type="entry name" value="RNASE ADAPTER PROTEIN RAPZ"/>
    <property type="match status" value="1"/>
</dbReference>
<evidence type="ECO:0000256" key="3">
    <source>
        <dbReference type="ARBA" id="ARBA00023134"/>
    </source>
</evidence>
<evidence type="ECO:0000313" key="8">
    <source>
        <dbReference type="Proteomes" id="UP000217076"/>
    </source>
</evidence>
<proteinExistence type="inferred from homology"/>
<dbReference type="InterPro" id="IPR053931">
    <property type="entry name" value="RapZ_C"/>
</dbReference>
<dbReference type="SUPFAM" id="SSF52540">
    <property type="entry name" value="P-loop containing nucleoside triphosphate hydrolases"/>
    <property type="match status" value="1"/>
</dbReference>
<dbReference type="HAMAP" id="MF_00636">
    <property type="entry name" value="RapZ_like"/>
    <property type="match status" value="1"/>
</dbReference>
<accession>A0A1G7ZZF9</accession>
<dbReference type="STRING" id="83401.SAMN05421742_104271"/>
<dbReference type="PIRSF" id="PIRSF005052">
    <property type="entry name" value="P-loopkin"/>
    <property type="match status" value="1"/>
</dbReference>
<evidence type="ECO:0000256" key="2">
    <source>
        <dbReference type="ARBA" id="ARBA00022840"/>
    </source>
</evidence>